<dbReference type="OrthoDB" id="10022113at2759"/>
<evidence type="ECO:0000259" key="10">
    <source>
        <dbReference type="Pfam" id="PF23122"/>
    </source>
</evidence>
<evidence type="ECO:0000313" key="12">
    <source>
        <dbReference type="Proteomes" id="UP000278143"/>
    </source>
</evidence>
<organism evidence="11 12">
    <name type="scientific">Syncephalis pseudoplumigaleata</name>
    <dbReference type="NCBI Taxonomy" id="1712513"/>
    <lineage>
        <taxon>Eukaryota</taxon>
        <taxon>Fungi</taxon>
        <taxon>Fungi incertae sedis</taxon>
        <taxon>Zoopagomycota</taxon>
        <taxon>Zoopagomycotina</taxon>
        <taxon>Zoopagomycetes</taxon>
        <taxon>Zoopagales</taxon>
        <taxon>Piptocephalidaceae</taxon>
        <taxon>Syncephalis</taxon>
    </lineage>
</organism>
<evidence type="ECO:0000256" key="4">
    <source>
        <dbReference type="ARBA" id="ARBA00022729"/>
    </source>
</evidence>
<proteinExistence type="inferred from homology"/>
<comment type="subcellular location">
    <subcellularLocation>
        <location evidence="1">Membrane</location>
        <topology evidence="1">Single-pass type I membrane protein</topology>
    </subcellularLocation>
</comment>
<gene>
    <name evidence="11" type="ORF">SYNPS1DRAFT_28023</name>
</gene>
<keyword evidence="12" id="KW-1185">Reference proteome</keyword>
<dbReference type="InterPro" id="IPR013517">
    <property type="entry name" value="FG-GAP"/>
</dbReference>
<dbReference type="Gene3D" id="2.130.10.130">
    <property type="entry name" value="Integrin alpha, N-terminal"/>
    <property type="match status" value="1"/>
</dbReference>
<evidence type="ECO:0000256" key="1">
    <source>
        <dbReference type="ARBA" id="ARBA00004479"/>
    </source>
</evidence>
<evidence type="ECO:0000256" key="2">
    <source>
        <dbReference type="ARBA" id="ARBA00006496"/>
    </source>
</evidence>
<evidence type="ECO:0000256" key="7">
    <source>
        <dbReference type="ARBA" id="ARBA00023180"/>
    </source>
</evidence>
<keyword evidence="6 8" id="KW-0472">Membrane</keyword>
<keyword evidence="3 8" id="KW-0812">Transmembrane</keyword>
<feature type="domain" description="T-cell immunomodulatory protein TIP C2" evidence="10">
    <location>
        <begin position="613"/>
        <end position="692"/>
    </location>
</feature>
<dbReference type="Pfam" id="PF13517">
    <property type="entry name" value="FG-GAP_3"/>
    <property type="match status" value="1"/>
</dbReference>
<feature type="transmembrane region" description="Helical" evidence="8">
    <location>
        <begin position="698"/>
        <end position="721"/>
    </location>
</feature>
<dbReference type="InterPro" id="IPR057089">
    <property type="entry name" value="C2_TIP"/>
</dbReference>
<dbReference type="Proteomes" id="UP000278143">
    <property type="component" value="Unassembled WGS sequence"/>
</dbReference>
<keyword evidence="5 8" id="KW-1133">Transmembrane helix</keyword>
<evidence type="ECO:0000256" key="3">
    <source>
        <dbReference type="ARBA" id="ARBA00022692"/>
    </source>
</evidence>
<dbReference type="GO" id="GO:0005886">
    <property type="term" value="C:plasma membrane"/>
    <property type="evidence" value="ECO:0007669"/>
    <property type="project" value="TreeGrafter"/>
</dbReference>
<sequence length="744" mass="82290">MYAMRYLLYVWLVCGLYQWLPWTYAAEQYASDALYKDDLGLDHVLGHPVAFGDFNSDKFTDIFVLSGDQRTLTVYLWQPDAKQFKASTAMISIPSSEDGAFVIENVIPGDFNYDGALDVLLMGRKGPIERDDPKGDLLMRVYLGNGRDRLDPGYITVPASTAAQPIPFDFAGDMRIHLLGYPANKPDTLSVWKNRPIEAGQNATELFDIVTMPQSERFCKFSHPHSGAFVDLNGDCLSDLFLTCESNATGMATYQIWTNNKSDGFALAREGNLPKGAGAVSFADIGGEILMHAAGLDGDGSVDMIVPSCSAKQDDCYLHILYNQQERLCGFDDGSASCRTLDELCRADPQFAFVDPTKDAGSAVSIDEWIDGIYARHSYDAMPGLYEDIGAAYVQWHAAATAGHRIPWQPAGARANSGGDAVAVSTIGDIDQDGYPDLLLLVHKGDGHTGARIVTSVPCTEEICTKEQTSMSRRAFVVLNRHTEALDQLANVRSAAFFDFNEDGTHDMIVLSKPDTLEHGTDIAARQITTLQNNYFNDAFFLKTLVLNGACASHCPVDDGYPIERPYGVNYHGAAFKYTVIDRKGRKHAKEGGQSMIYARSDGACLLMCMRMLVVQMVQSTYLAMQMPYSLFGLGRTNNYVEELFVGVTRHQASQTKHYRVWMGVIPNSQLIVVPHQAEKDHSPMGWTRELFVNPSAYVPHVLSALVGIGIILALIVRFLARQERREDQREKLSTSHVFNFDAL</sequence>
<keyword evidence="4 9" id="KW-0732">Signal</keyword>
<reference evidence="12" key="1">
    <citation type="journal article" date="2018" name="Nat. Microbiol.">
        <title>Leveraging single-cell genomics to expand the fungal tree of life.</title>
        <authorList>
            <person name="Ahrendt S.R."/>
            <person name="Quandt C.A."/>
            <person name="Ciobanu D."/>
            <person name="Clum A."/>
            <person name="Salamov A."/>
            <person name="Andreopoulos B."/>
            <person name="Cheng J.F."/>
            <person name="Woyke T."/>
            <person name="Pelin A."/>
            <person name="Henrissat B."/>
            <person name="Reynolds N.K."/>
            <person name="Benny G.L."/>
            <person name="Smith M.E."/>
            <person name="James T.Y."/>
            <person name="Grigoriev I.V."/>
        </authorList>
    </citation>
    <scope>NUCLEOTIDE SEQUENCE [LARGE SCALE GENOMIC DNA]</scope>
    <source>
        <strain evidence="12">Benny S71-1</strain>
    </source>
</reference>
<dbReference type="InterPro" id="IPR024881">
    <property type="entry name" value="Tip"/>
</dbReference>
<name>A0A4P9Z1C2_9FUNG</name>
<evidence type="ECO:0000256" key="5">
    <source>
        <dbReference type="ARBA" id="ARBA00022989"/>
    </source>
</evidence>
<dbReference type="InterPro" id="IPR028994">
    <property type="entry name" value="Integrin_alpha_N"/>
</dbReference>
<dbReference type="Pfam" id="PF23122">
    <property type="entry name" value="C2_ITFG1"/>
    <property type="match status" value="1"/>
</dbReference>
<accession>A0A4P9Z1C2</accession>
<evidence type="ECO:0000256" key="8">
    <source>
        <dbReference type="SAM" id="Phobius"/>
    </source>
</evidence>
<dbReference type="PANTHER" id="PTHR13412:SF0">
    <property type="entry name" value="T-CELL IMMUNOMODULATORY PROTEIN"/>
    <property type="match status" value="1"/>
</dbReference>
<dbReference type="PANTHER" id="PTHR13412">
    <property type="entry name" value="T-CELL IMMUNOMODULATORY PROTEIN HOMOLOG"/>
    <property type="match status" value="1"/>
</dbReference>
<evidence type="ECO:0000256" key="6">
    <source>
        <dbReference type="ARBA" id="ARBA00023136"/>
    </source>
</evidence>
<evidence type="ECO:0000256" key="9">
    <source>
        <dbReference type="SAM" id="SignalP"/>
    </source>
</evidence>
<feature type="signal peptide" evidence="9">
    <location>
        <begin position="1"/>
        <end position="25"/>
    </location>
</feature>
<protein>
    <recommendedName>
        <fullName evidence="10">T-cell immunomodulatory protein TIP C2 domain-containing protein</fullName>
    </recommendedName>
</protein>
<dbReference type="EMBL" id="KZ989466">
    <property type="protein sequence ID" value="RKP26277.1"/>
    <property type="molecule type" value="Genomic_DNA"/>
</dbReference>
<keyword evidence="7" id="KW-0325">Glycoprotein</keyword>
<dbReference type="AlphaFoldDB" id="A0A4P9Z1C2"/>
<dbReference type="SUPFAM" id="SSF69318">
    <property type="entry name" value="Integrin alpha N-terminal domain"/>
    <property type="match status" value="2"/>
</dbReference>
<evidence type="ECO:0000313" key="11">
    <source>
        <dbReference type="EMBL" id="RKP26277.1"/>
    </source>
</evidence>
<comment type="similarity">
    <text evidence="2">Belongs to the TIP family.</text>
</comment>
<feature type="chain" id="PRO_5020616867" description="T-cell immunomodulatory protein TIP C2 domain-containing protein" evidence="9">
    <location>
        <begin position="26"/>
        <end position="744"/>
    </location>
</feature>